<keyword evidence="2" id="KW-1133">Transmembrane helix</keyword>
<evidence type="ECO:0000313" key="4">
    <source>
        <dbReference type="EMBL" id="SQF72155.1"/>
    </source>
</evidence>
<dbReference type="EMBL" id="LS483364">
    <property type="protein sequence ID" value="SQF72155.1"/>
    <property type="molecule type" value="Genomic_DNA"/>
</dbReference>
<name>A0A2X3Y7B3_STRSA</name>
<reference evidence="4 5" key="1">
    <citation type="submission" date="2018-06" db="EMBL/GenBank/DDBJ databases">
        <authorList>
            <consortium name="Pathogen Informatics"/>
            <person name="Doyle S."/>
        </authorList>
    </citation>
    <scope>NUCLEOTIDE SEQUENCE [LARGE SCALE GENOMIC DNA]</scope>
    <source>
        <strain evidence="4 5">NCTC11086</strain>
    </source>
</reference>
<keyword evidence="2" id="KW-0472">Membrane</keyword>
<evidence type="ECO:0000256" key="2">
    <source>
        <dbReference type="SAM" id="Phobius"/>
    </source>
</evidence>
<evidence type="ECO:0000313" key="5">
    <source>
        <dbReference type="Proteomes" id="UP000248534"/>
    </source>
</evidence>
<dbReference type="Proteomes" id="UP000248534">
    <property type="component" value="Chromosome 1"/>
</dbReference>
<sequence length="378" mass="43434">MSDKIEIKYSKEKVKVILPASHFSRQKLSTIENYVDAAVTLEDNGFLSLIYDKPKYSYSLKDLIAEEMTEVKRLELAQKMESLTFSEHNFKVSYIHPKNIFLQGSVVKILHFGLEGIMSPIPYTSETFLMSYKALVVSILRPKLDFELLIDGIAAIRDSLVQDIAACKTYEEVIKYVNEAYDKAYQEEKKKKIVVSKRSWRIFSIGMGIFSVTTVALGAFAAYFYFWSIPVQRATVDAQSHFISKHYDDVADDLQKFQVNRLGKEAKYVLASSYVHLDNLSEEQKSSVLNTITPSSEENLLDYWIYLGRGDYKKSLDLAQNIGDDQLTLHAYTNLYEQTREDKNMKGANKQKKLSEYRKEIEELSKKLGVKVGEEKDE</sequence>
<dbReference type="AlphaFoldDB" id="A0A2X3Y7B3"/>
<evidence type="ECO:0000313" key="3">
    <source>
        <dbReference type="EMBL" id="RSI52469.1"/>
    </source>
</evidence>
<protein>
    <submittedName>
        <fullName evidence="4">ESAT-6/WXG100 secretion system protein</fullName>
    </submittedName>
    <submittedName>
        <fullName evidence="3">Membrane protein essB</fullName>
    </submittedName>
</protein>
<dbReference type="Gene3D" id="1.25.40.680">
    <property type="entry name" value="Type VII secretion system EssB, C-terminal-like domain"/>
    <property type="match status" value="1"/>
</dbReference>
<dbReference type="Proteomes" id="UP000280406">
    <property type="component" value="Unassembled WGS sequence"/>
</dbReference>
<organism evidence="4 5">
    <name type="scientific">Streptococcus sanguinis</name>
    <dbReference type="NCBI Taxonomy" id="1305"/>
    <lineage>
        <taxon>Bacteria</taxon>
        <taxon>Bacillati</taxon>
        <taxon>Bacillota</taxon>
        <taxon>Bacilli</taxon>
        <taxon>Lactobacillales</taxon>
        <taxon>Streptococcaceae</taxon>
        <taxon>Streptococcus</taxon>
    </lineage>
</organism>
<dbReference type="Gene3D" id="1.10.510.10">
    <property type="entry name" value="Transferase(Phosphotransferase) domain 1"/>
    <property type="match status" value="1"/>
</dbReference>
<dbReference type="RefSeq" id="WP_002916150.1">
    <property type="nucleotide sequence ID" value="NZ_CP071423.1"/>
</dbReference>
<dbReference type="Pfam" id="PF10140">
    <property type="entry name" value="YukC"/>
    <property type="match status" value="1"/>
</dbReference>
<dbReference type="NCBIfam" id="TIGR03926">
    <property type="entry name" value="T7_EssB"/>
    <property type="match status" value="1"/>
</dbReference>
<accession>A0A2X3Y7B3</accession>
<evidence type="ECO:0000256" key="1">
    <source>
        <dbReference type="ARBA" id="ARBA00010163"/>
    </source>
</evidence>
<feature type="transmembrane region" description="Helical" evidence="2">
    <location>
        <begin position="200"/>
        <end position="226"/>
    </location>
</feature>
<dbReference type="InterPro" id="IPR042565">
    <property type="entry name" value="T7SS_EssB_C"/>
</dbReference>
<comment type="similarity">
    <text evidence="1">Belongs to the EssB family.</text>
</comment>
<dbReference type="EMBL" id="RJND01000004">
    <property type="protein sequence ID" value="RSI52469.1"/>
    <property type="molecule type" value="Genomic_DNA"/>
</dbReference>
<reference evidence="3 6" key="2">
    <citation type="submission" date="2018-11" db="EMBL/GenBank/DDBJ databases">
        <title>Species Designations Belie Phenotypic and Genotypic Heterogeneity in Oral Streptococci.</title>
        <authorList>
            <person name="Velsko I."/>
        </authorList>
    </citation>
    <scope>NUCLEOTIDE SEQUENCE [LARGE SCALE GENOMIC DNA]</scope>
    <source>
        <strain evidence="3 6">BCC37</strain>
    </source>
</reference>
<keyword evidence="2" id="KW-0812">Transmembrane</keyword>
<proteinExistence type="inferred from homology"/>
<gene>
    <name evidence="4" type="primary">essB</name>
    <name evidence="3" type="ORF">D8869_07870</name>
    <name evidence="4" type="ORF">NCTC11086_02109</name>
</gene>
<evidence type="ECO:0000313" key="6">
    <source>
        <dbReference type="Proteomes" id="UP000280406"/>
    </source>
</evidence>
<dbReference type="InterPro" id="IPR018778">
    <property type="entry name" value="T7SS_EssB"/>
</dbReference>